<evidence type="ECO:0000256" key="9">
    <source>
        <dbReference type="SAM" id="MobiDB-lite"/>
    </source>
</evidence>
<evidence type="ECO:0000313" key="15">
    <source>
        <dbReference type="Proteomes" id="UP001497382"/>
    </source>
</evidence>
<comment type="caution">
    <text evidence="14">The sequence shown here is derived from an EMBL/GenBank/DDBJ whole genome shotgun (WGS) entry which is preliminary data.</text>
</comment>
<dbReference type="Gene3D" id="2.170.270.10">
    <property type="entry name" value="SET domain"/>
    <property type="match status" value="1"/>
</dbReference>
<reference evidence="14 15" key="1">
    <citation type="submission" date="2024-04" db="EMBL/GenBank/DDBJ databases">
        <authorList>
            <person name="Rising A."/>
            <person name="Reimegard J."/>
            <person name="Sonavane S."/>
            <person name="Akerstrom W."/>
            <person name="Nylinder S."/>
            <person name="Hedman E."/>
            <person name="Kallberg Y."/>
        </authorList>
    </citation>
    <scope>NUCLEOTIDE SEQUENCE [LARGE SCALE GENOMIC DNA]</scope>
</reference>
<keyword evidence="3" id="KW-0489">Methyltransferase</keyword>
<keyword evidence="7" id="KW-0862">Zinc</keyword>
<dbReference type="InterPro" id="IPR003616">
    <property type="entry name" value="Post-SET_dom"/>
</dbReference>
<dbReference type="InterPro" id="IPR050973">
    <property type="entry name" value="H3K9_Histone-Lys_N-MTase"/>
</dbReference>
<dbReference type="PROSITE" id="PS50868">
    <property type="entry name" value="POST_SET"/>
    <property type="match status" value="1"/>
</dbReference>
<evidence type="ECO:0000259" key="12">
    <source>
        <dbReference type="PROSITE" id="PS50867"/>
    </source>
</evidence>
<dbReference type="InterPro" id="IPR000953">
    <property type="entry name" value="Chromo/chromo_shadow_dom"/>
</dbReference>
<evidence type="ECO:0000313" key="14">
    <source>
        <dbReference type="EMBL" id="CAL1276376.1"/>
    </source>
</evidence>
<evidence type="ECO:0000259" key="11">
    <source>
        <dbReference type="PROSITE" id="PS50280"/>
    </source>
</evidence>
<keyword evidence="4" id="KW-0808">Transferase</keyword>
<dbReference type="EMBL" id="CAXIEN010000093">
    <property type="protein sequence ID" value="CAL1276376.1"/>
    <property type="molecule type" value="Genomic_DNA"/>
</dbReference>
<dbReference type="Pfam" id="PF00385">
    <property type="entry name" value="Chromo"/>
    <property type="match status" value="1"/>
</dbReference>
<evidence type="ECO:0000256" key="7">
    <source>
        <dbReference type="ARBA" id="ARBA00022833"/>
    </source>
</evidence>
<dbReference type="Pfam" id="PF00856">
    <property type="entry name" value="SET"/>
    <property type="match status" value="1"/>
</dbReference>
<dbReference type="SMART" id="SM00468">
    <property type="entry name" value="PreSET"/>
    <property type="match status" value="1"/>
</dbReference>
<dbReference type="SMART" id="SM00298">
    <property type="entry name" value="CHROMO"/>
    <property type="match status" value="1"/>
</dbReference>
<dbReference type="GO" id="GO:0032259">
    <property type="term" value="P:methylation"/>
    <property type="evidence" value="ECO:0007669"/>
    <property type="project" value="UniProtKB-KW"/>
</dbReference>
<dbReference type="Proteomes" id="UP001497382">
    <property type="component" value="Unassembled WGS sequence"/>
</dbReference>
<dbReference type="PROSITE" id="PS50280">
    <property type="entry name" value="SET"/>
    <property type="match status" value="1"/>
</dbReference>
<feature type="domain" description="Pre-SET" evidence="12">
    <location>
        <begin position="373"/>
        <end position="433"/>
    </location>
</feature>
<dbReference type="SUPFAM" id="SSF54160">
    <property type="entry name" value="Chromo domain-like"/>
    <property type="match status" value="1"/>
</dbReference>
<dbReference type="CDD" id="cd00024">
    <property type="entry name" value="CD_CSD"/>
    <property type="match status" value="1"/>
</dbReference>
<dbReference type="SUPFAM" id="SSF82199">
    <property type="entry name" value="SET domain"/>
    <property type="match status" value="1"/>
</dbReference>
<evidence type="ECO:0000256" key="1">
    <source>
        <dbReference type="ARBA" id="ARBA00004584"/>
    </source>
</evidence>
<accession>A0AAV1ZWY6</accession>
<dbReference type="SMART" id="SM00317">
    <property type="entry name" value="SET"/>
    <property type="match status" value="1"/>
</dbReference>
<dbReference type="PROSITE" id="PS50867">
    <property type="entry name" value="PRE_SET"/>
    <property type="match status" value="1"/>
</dbReference>
<dbReference type="PANTHER" id="PTHR46223">
    <property type="entry name" value="HISTONE-LYSINE N-METHYLTRANSFERASE SUV39H"/>
    <property type="match status" value="1"/>
</dbReference>
<proteinExistence type="predicted"/>
<sequence length="594" mass="69264">MDIEETPPTFNFTSIEKSDSLTEDISVDLMKSLNSPSKTLHPFFMDKSGCETFHISTLPKISSEYHHTDIFDNDSEHRSSDSMDVEELSHTSTDSSKSESMSEVSVRCLQSYVELKNTCLEMGLSFVDTSEESVYKINGFDRKHEYNLKSCSVKCLQSMEELENECEKLNLYFNNGKLYEVDLILERKIEEGETFYLVKWKHYELKYNTWEPDYHLFGCQDLISYFEELNSSSGKLTRNMLEHFLRELTTRKPYDTLTLIKLLSLINGTSEDETDRLKMTFTQMKQKAREILELSFSKLFKIKEKLLDLMKFSEKRKHVLIKLKEWERDINTFNPTPYIEVENNVDLEEAPADFQFIHDYVTTGVTINEEPVAFCSCDNCFENKNSCCPLDSDAHFAYNKYRRLQLLPGYPVYECNKMCKCGDDCSNRVVQNGQKVKVAIFRTSNGRGWGLRTLETIQKDQFVLEYLGEIVTSDEAEMRGNIYDYVERSYLFDLDYGEENCQYTVDAGQVGNAAHFINHSCDPNLHVFAVWINQQDPHLPRLAFFARKKINRGEELTFDYKMVKNHGRFGDQPSQLEERIPCKCNSKNCKNYLF</sequence>
<evidence type="ECO:0000256" key="5">
    <source>
        <dbReference type="ARBA" id="ARBA00022691"/>
    </source>
</evidence>
<dbReference type="CDD" id="cd10542">
    <property type="entry name" value="SET_SUV39H"/>
    <property type="match status" value="1"/>
</dbReference>
<comment type="subcellular location">
    <subcellularLocation>
        <location evidence="1">Chromosome</location>
        <location evidence="1">Centromere</location>
    </subcellularLocation>
</comment>
<dbReference type="InterPro" id="IPR016197">
    <property type="entry name" value="Chromo-like_dom_sf"/>
</dbReference>
<keyword evidence="6" id="KW-0479">Metal-binding</keyword>
<dbReference type="Gene3D" id="2.40.50.40">
    <property type="match status" value="1"/>
</dbReference>
<organism evidence="14 15">
    <name type="scientific">Larinioides sclopetarius</name>
    <dbReference type="NCBI Taxonomy" id="280406"/>
    <lineage>
        <taxon>Eukaryota</taxon>
        <taxon>Metazoa</taxon>
        <taxon>Ecdysozoa</taxon>
        <taxon>Arthropoda</taxon>
        <taxon>Chelicerata</taxon>
        <taxon>Arachnida</taxon>
        <taxon>Araneae</taxon>
        <taxon>Araneomorphae</taxon>
        <taxon>Entelegynae</taxon>
        <taxon>Araneoidea</taxon>
        <taxon>Araneidae</taxon>
        <taxon>Larinioides</taxon>
    </lineage>
</organism>
<protein>
    <recommendedName>
        <fullName evidence="16">Histone-lysine N-methyltransferase</fullName>
    </recommendedName>
</protein>
<feature type="compositionally biased region" description="Low complexity" evidence="9">
    <location>
        <begin position="90"/>
        <end position="99"/>
    </location>
</feature>
<dbReference type="GO" id="GO:0000775">
    <property type="term" value="C:chromosome, centromeric region"/>
    <property type="evidence" value="ECO:0007669"/>
    <property type="project" value="UniProtKB-SubCell"/>
</dbReference>
<feature type="domain" description="Chromo" evidence="10">
    <location>
        <begin position="179"/>
        <end position="238"/>
    </location>
</feature>
<evidence type="ECO:0000256" key="2">
    <source>
        <dbReference type="ARBA" id="ARBA00022454"/>
    </source>
</evidence>
<dbReference type="GO" id="GO:0046974">
    <property type="term" value="F:histone H3K9 methyltransferase activity"/>
    <property type="evidence" value="ECO:0007669"/>
    <property type="project" value="TreeGrafter"/>
</dbReference>
<feature type="compositionally biased region" description="Basic and acidic residues" evidence="9">
    <location>
        <begin position="72"/>
        <end position="81"/>
    </location>
</feature>
<dbReference type="PROSITE" id="PS50013">
    <property type="entry name" value="CHROMO_2"/>
    <property type="match status" value="1"/>
</dbReference>
<evidence type="ECO:0000256" key="3">
    <source>
        <dbReference type="ARBA" id="ARBA00022603"/>
    </source>
</evidence>
<gene>
    <name evidence="14" type="ORF">LARSCL_LOCUS8610</name>
</gene>
<dbReference type="InterPro" id="IPR046341">
    <property type="entry name" value="SET_dom_sf"/>
</dbReference>
<name>A0AAV1ZWY6_9ARAC</name>
<evidence type="ECO:0000259" key="13">
    <source>
        <dbReference type="PROSITE" id="PS50868"/>
    </source>
</evidence>
<evidence type="ECO:0008006" key="16">
    <source>
        <dbReference type="Google" id="ProtNLM"/>
    </source>
</evidence>
<keyword evidence="8" id="KW-0137">Centromere</keyword>
<dbReference type="InterPro" id="IPR001214">
    <property type="entry name" value="SET_dom"/>
</dbReference>
<evidence type="ECO:0000256" key="8">
    <source>
        <dbReference type="ARBA" id="ARBA00023328"/>
    </source>
</evidence>
<feature type="domain" description="SET" evidence="11">
    <location>
        <begin position="436"/>
        <end position="561"/>
    </location>
</feature>
<feature type="domain" description="Post-SET" evidence="13">
    <location>
        <begin position="578"/>
        <end position="594"/>
    </location>
</feature>
<evidence type="ECO:0000259" key="10">
    <source>
        <dbReference type="PROSITE" id="PS50013"/>
    </source>
</evidence>
<evidence type="ECO:0000256" key="4">
    <source>
        <dbReference type="ARBA" id="ARBA00022679"/>
    </source>
</evidence>
<keyword evidence="15" id="KW-1185">Reference proteome</keyword>
<dbReference type="AlphaFoldDB" id="A0AAV1ZWY6"/>
<dbReference type="Pfam" id="PF05033">
    <property type="entry name" value="Pre-SET"/>
    <property type="match status" value="1"/>
</dbReference>
<evidence type="ECO:0000256" key="6">
    <source>
        <dbReference type="ARBA" id="ARBA00022723"/>
    </source>
</evidence>
<dbReference type="GO" id="GO:0005634">
    <property type="term" value="C:nucleus"/>
    <property type="evidence" value="ECO:0007669"/>
    <property type="project" value="InterPro"/>
</dbReference>
<dbReference type="InterPro" id="IPR007728">
    <property type="entry name" value="Pre-SET_dom"/>
</dbReference>
<dbReference type="GO" id="GO:0008270">
    <property type="term" value="F:zinc ion binding"/>
    <property type="evidence" value="ECO:0007669"/>
    <property type="project" value="InterPro"/>
</dbReference>
<feature type="region of interest" description="Disordered" evidence="9">
    <location>
        <begin position="72"/>
        <end position="99"/>
    </location>
</feature>
<keyword evidence="5" id="KW-0949">S-adenosyl-L-methionine</keyword>
<dbReference type="PANTHER" id="PTHR46223:SF4">
    <property type="entry name" value="HISTONE-LYSINE N-METHYLTRANSFERASE-RELATED"/>
    <property type="match status" value="1"/>
</dbReference>
<dbReference type="InterPro" id="IPR023780">
    <property type="entry name" value="Chromo_domain"/>
</dbReference>
<keyword evidence="2" id="KW-0158">Chromosome</keyword>